<feature type="non-terminal residue" evidence="6">
    <location>
        <position position="1"/>
    </location>
</feature>
<dbReference type="InterPro" id="IPR029705">
    <property type="entry name" value="VPS35L"/>
</dbReference>
<dbReference type="PANTHER" id="PTHR13673:SF0">
    <property type="entry name" value="VPS35 ENDOSOMAL PROTEIN-SORTING FACTOR-LIKE"/>
    <property type="match status" value="1"/>
</dbReference>
<keyword evidence="3" id="KW-0813">Transport</keyword>
<evidence type="ECO:0000256" key="4">
    <source>
        <dbReference type="ARBA" id="ARBA00022753"/>
    </source>
</evidence>
<name>A0ABN7PMG3_TIMPD</name>
<organism evidence="6 7">
    <name type="scientific">Timema podura</name>
    <name type="common">Walking stick</name>
    <dbReference type="NCBI Taxonomy" id="61482"/>
    <lineage>
        <taxon>Eukaryota</taxon>
        <taxon>Metazoa</taxon>
        <taxon>Ecdysozoa</taxon>
        <taxon>Arthropoda</taxon>
        <taxon>Hexapoda</taxon>
        <taxon>Insecta</taxon>
        <taxon>Pterygota</taxon>
        <taxon>Neoptera</taxon>
        <taxon>Polyneoptera</taxon>
        <taxon>Phasmatodea</taxon>
        <taxon>Timematodea</taxon>
        <taxon>Timematoidea</taxon>
        <taxon>Timematidae</taxon>
        <taxon>Timema</taxon>
    </lineage>
</organism>
<dbReference type="PANTHER" id="PTHR13673">
    <property type="entry name" value="ESOPHAGEAL CANCER ASSOCIATED PROTEIN"/>
    <property type="match status" value="1"/>
</dbReference>
<keyword evidence="5" id="KW-0653">Protein transport</keyword>
<protein>
    <submittedName>
        <fullName evidence="6">Uncharacterized protein</fullName>
    </submittedName>
</protein>
<comment type="caution">
    <text evidence="6">The sequence shown here is derived from an EMBL/GenBank/DDBJ whole genome shotgun (WGS) entry which is preliminary data.</text>
</comment>
<feature type="non-terminal residue" evidence="6">
    <location>
        <position position="129"/>
    </location>
</feature>
<evidence type="ECO:0000313" key="6">
    <source>
        <dbReference type="EMBL" id="CAG2068317.1"/>
    </source>
</evidence>
<gene>
    <name evidence="6" type="ORF">TPAB3V08_LOCUS15260</name>
</gene>
<sequence>VKGEWRACLITAALPCLPGFPQYLLFRTLGLCLALADPPMDQRLQVLNDVWRVVTKLYDPAQYISCGEVWVQFAVRHFSPREVNTFLGDIIRHMTPDRAYENHYPQLHAVIDKVLTHSKDFESLFTMVS</sequence>
<comment type="subcellular location">
    <subcellularLocation>
        <location evidence="1">Endosome</location>
    </subcellularLocation>
</comment>
<keyword evidence="4" id="KW-0967">Endosome</keyword>
<proteinExistence type="inferred from homology"/>
<accession>A0ABN7PMG3</accession>
<evidence type="ECO:0000256" key="5">
    <source>
        <dbReference type="ARBA" id="ARBA00022927"/>
    </source>
</evidence>
<evidence type="ECO:0000256" key="2">
    <source>
        <dbReference type="ARBA" id="ARBA00010704"/>
    </source>
</evidence>
<evidence type="ECO:0000313" key="7">
    <source>
        <dbReference type="Proteomes" id="UP001153148"/>
    </source>
</evidence>
<dbReference type="Proteomes" id="UP001153148">
    <property type="component" value="Unassembled WGS sequence"/>
</dbReference>
<keyword evidence="7" id="KW-1185">Reference proteome</keyword>
<dbReference type="EMBL" id="CAJPIN010086515">
    <property type="protein sequence ID" value="CAG2068317.1"/>
    <property type="molecule type" value="Genomic_DNA"/>
</dbReference>
<evidence type="ECO:0000256" key="3">
    <source>
        <dbReference type="ARBA" id="ARBA00022448"/>
    </source>
</evidence>
<evidence type="ECO:0000256" key="1">
    <source>
        <dbReference type="ARBA" id="ARBA00004177"/>
    </source>
</evidence>
<reference evidence="6" key="1">
    <citation type="submission" date="2021-03" db="EMBL/GenBank/DDBJ databases">
        <authorList>
            <person name="Tran Van P."/>
        </authorList>
    </citation>
    <scope>NUCLEOTIDE SEQUENCE</scope>
</reference>
<comment type="similarity">
    <text evidence="2">Belongs to the VPS35L family.</text>
</comment>